<accession>A0AAP0I960</accession>
<protein>
    <submittedName>
        <fullName evidence="1">Uncharacterized protein</fullName>
    </submittedName>
</protein>
<evidence type="ECO:0000313" key="1">
    <source>
        <dbReference type="EMBL" id="KAK9110968.1"/>
    </source>
</evidence>
<organism evidence="1 2">
    <name type="scientific">Stephania cephalantha</name>
    <dbReference type="NCBI Taxonomy" id="152367"/>
    <lineage>
        <taxon>Eukaryota</taxon>
        <taxon>Viridiplantae</taxon>
        <taxon>Streptophyta</taxon>
        <taxon>Embryophyta</taxon>
        <taxon>Tracheophyta</taxon>
        <taxon>Spermatophyta</taxon>
        <taxon>Magnoliopsida</taxon>
        <taxon>Ranunculales</taxon>
        <taxon>Menispermaceae</taxon>
        <taxon>Menispermoideae</taxon>
        <taxon>Cissampelideae</taxon>
        <taxon>Stephania</taxon>
    </lineage>
</organism>
<proteinExistence type="predicted"/>
<keyword evidence="2" id="KW-1185">Reference proteome</keyword>
<reference evidence="1 2" key="1">
    <citation type="submission" date="2024-01" db="EMBL/GenBank/DDBJ databases">
        <title>Genome assemblies of Stephania.</title>
        <authorList>
            <person name="Yang L."/>
        </authorList>
    </citation>
    <scope>NUCLEOTIDE SEQUENCE [LARGE SCALE GENOMIC DNA]</scope>
    <source>
        <strain evidence="1">JXDWG</strain>
        <tissue evidence="1">Leaf</tissue>
    </source>
</reference>
<dbReference type="Proteomes" id="UP001419268">
    <property type="component" value="Unassembled WGS sequence"/>
</dbReference>
<gene>
    <name evidence="1" type="ORF">Scep_018487</name>
</gene>
<dbReference type="AlphaFoldDB" id="A0AAP0I960"/>
<sequence>MREDECGCEDEETSLEEEEEEVSPWILFPYFAMKALIPCSLRTQLGKLDFTFSLMI</sequence>
<dbReference type="EMBL" id="JBBNAG010000008">
    <property type="protein sequence ID" value="KAK9110968.1"/>
    <property type="molecule type" value="Genomic_DNA"/>
</dbReference>
<evidence type="ECO:0000313" key="2">
    <source>
        <dbReference type="Proteomes" id="UP001419268"/>
    </source>
</evidence>
<name>A0AAP0I960_9MAGN</name>
<comment type="caution">
    <text evidence="1">The sequence shown here is derived from an EMBL/GenBank/DDBJ whole genome shotgun (WGS) entry which is preliminary data.</text>
</comment>